<keyword evidence="1" id="KW-0472">Membrane</keyword>
<feature type="transmembrane region" description="Helical" evidence="1">
    <location>
        <begin position="6"/>
        <end position="27"/>
    </location>
</feature>
<organism evidence="2">
    <name type="scientific">marine sediment metagenome</name>
    <dbReference type="NCBI Taxonomy" id="412755"/>
    <lineage>
        <taxon>unclassified sequences</taxon>
        <taxon>metagenomes</taxon>
        <taxon>ecological metagenomes</taxon>
    </lineage>
</organism>
<reference evidence="2" key="1">
    <citation type="journal article" date="2015" name="Nature">
        <title>Complex archaea that bridge the gap between prokaryotes and eukaryotes.</title>
        <authorList>
            <person name="Spang A."/>
            <person name="Saw J.H."/>
            <person name="Jorgensen S.L."/>
            <person name="Zaremba-Niedzwiedzka K."/>
            <person name="Martijn J."/>
            <person name="Lind A.E."/>
            <person name="van Eijk R."/>
            <person name="Schleper C."/>
            <person name="Guy L."/>
            <person name="Ettema T.J."/>
        </authorList>
    </citation>
    <scope>NUCLEOTIDE SEQUENCE</scope>
</reference>
<accession>A0A0F9KLQ4</accession>
<keyword evidence="1" id="KW-0812">Transmembrane</keyword>
<evidence type="ECO:0000313" key="2">
    <source>
        <dbReference type="EMBL" id="KKM23068.1"/>
    </source>
</evidence>
<evidence type="ECO:0000256" key="1">
    <source>
        <dbReference type="SAM" id="Phobius"/>
    </source>
</evidence>
<sequence length="89" mass="10743">MTIVELIIVFALVINSYMIYKIIQGYIKAKRLERSFKSNEQYEWLCSIGMYDTAIWFNEWGQLIEEQAKQYGSKQYSHDFQTPNIKWYV</sequence>
<proteinExistence type="predicted"/>
<name>A0A0F9KLQ4_9ZZZZ</name>
<comment type="caution">
    <text evidence="2">The sequence shown here is derived from an EMBL/GenBank/DDBJ whole genome shotgun (WGS) entry which is preliminary data.</text>
</comment>
<keyword evidence="1" id="KW-1133">Transmembrane helix</keyword>
<dbReference type="AlphaFoldDB" id="A0A0F9KLQ4"/>
<protein>
    <submittedName>
        <fullName evidence="2">Uncharacterized protein</fullName>
    </submittedName>
</protein>
<dbReference type="EMBL" id="LAZR01013203">
    <property type="protein sequence ID" value="KKM23068.1"/>
    <property type="molecule type" value="Genomic_DNA"/>
</dbReference>
<gene>
    <name evidence="2" type="ORF">LCGC14_1618950</name>
</gene>